<dbReference type="InParanoid" id="A0A096P7B6"/>
<dbReference type="CDD" id="cd01335">
    <property type="entry name" value="Radical_SAM"/>
    <property type="match status" value="1"/>
</dbReference>
<dbReference type="RefSeq" id="XP_022838458.1">
    <property type="nucleotide sequence ID" value="XM_022984724.1"/>
</dbReference>
<dbReference type="SUPFAM" id="SSF102114">
    <property type="entry name" value="Radical SAM enzymes"/>
    <property type="match status" value="1"/>
</dbReference>
<comment type="caution">
    <text evidence="7">The sequence shown here is derived from an EMBL/GenBank/DDBJ whole genome shotgun (WGS) entry which is preliminary data.</text>
</comment>
<evidence type="ECO:0000256" key="4">
    <source>
        <dbReference type="ARBA" id="ARBA00023014"/>
    </source>
</evidence>
<keyword evidence="4" id="KW-0411">Iron-sulfur</keyword>
<dbReference type="EMBL" id="CAID01000003">
    <property type="protein sequence ID" value="CEF97051.1"/>
    <property type="molecule type" value="Genomic_DNA"/>
</dbReference>
<dbReference type="Proteomes" id="UP000009170">
    <property type="component" value="Unassembled WGS sequence"/>
</dbReference>
<evidence type="ECO:0000256" key="1">
    <source>
        <dbReference type="ARBA" id="ARBA00022691"/>
    </source>
</evidence>
<proteinExistence type="predicted"/>
<dbReference type="OrthoDB" id="418407at2759"/>
<keyword evidence="2" id="KW-0479">Metal-binding</keyword>
<evidence type="ECO:0000256" key="2">
    <source>
        <dbReference type="ARBA" id="ARBA00022723"/>
    </source>
</evidence>
<keyword evidence="3" id="KW-0408">Iron</keyword>
<dbReference type="GO" id="GO:0003824">
    <property type="term" value="F:catalytic activity"/>
    <property type="evidence" value="ECO:0007669"/>
    <property type="project" value="InterPro"/>
</dbReference>
<dbReference type="KEGG" id="ota:OT_ostta03g01525"/>
<dbReference type="InterPro" id="IPR024521">
    <property type="entry name" value="ArsS-like_C"/>
</dbReference>
<dbReference type="AlphaFoldDB" id="A0A096P7B6"/>
<accession>A0A096P7B6</accession>
<evidence type="ECO:0000259" key="5">
    <source>
        <dbReference type="Pfam" id="PF04055"/>
    </source>
</evidence>
<dbReference type="SFLD" id="SFLDG01067">
    <property type="entry name" value="SPASM/twitch_domain_containing"/>
    <property type="match status" value="1"/>
</dbReference>
<keyword evidence="8" id="KW-1185">Reference proteome</keyword>
<dbReference type="PANTHER" id="PTHR43728">
    <property type="entry name" value="SLR0304 PROTEIN"/>
    <property type="match status" value="1"/>
</dbReference>
<dbReference type="PANTHER" id="PTHR43728:SF1">
    <property type="entry name" value="FE-S OXIDOREDUCTASE"/>
    <property type="match status" value="1"/>
</dbReference>
<dbReference type="InterPro" id="IPR007197">
    <property type="entry name" value="rSAM"/>
</dbReference>
<gene>
    <name evidence="7" type="ORF">OT_ostta03g01525</name>
</gene>
<dbReference type="GO" id="GO:0051536">
    <property type="term" value="F:iron-sulfur cluster binding"/>
    <property type="evidence" value="ECO:0007669"/>
    <property type="project" value="UniProtKB-KW"/>
</dbReference>
<organism evidence="7 8">
    <name type="scientific">Ostreococcus tauri</name>
    <name type="common">Marine green alga</name>
    <dbReference type="NCBI Taxonomy" id="70448"/>
    <lineage>
        <taxon>Eukaryota</taxon>
        <taxon>Viridiplantae</taxon>
        <taxon>Chlorophyta</taxon>
        <taxon>Mamiellophyceae</taxon>
        <taxon>Mamiellales</taxon>
        <taxon>Bathycoccaceae</taxon>
        <taxon>Ostreococcus</taxon>
    </lineage>
</organism>
<evidence type="ECO:0008006" key="9">
    <source>
        <dbReference type="Google" id="ProtNLM"/>
    </source>
</evidence>
<feature type="domain" description="Arsenosugar biosynthesis radical SAM protein ArsS-like C-terminal" evidence="6">
    <location>
        <begin position="270"/>
        <end position="404"/>
    </location>
</feature>
<dbReference type="SFLD" id="SFLDS00029">
    <property type="entry name" value="Radical_SAM"/>
    <property type="match status" value="1"/>
</dbReference>
<dbReference type="InterPro" id="IPR026351">
    <property type="entry name" value="rSAM_ArsS-like"/>
</dbReference>
<dbReference type="GeneID" id="9833109"/>
<dbReference type="NCBIfam" id="TIGR04167">
    <property type="entry name" value="rSAM_SeCys"/>
    <property type="match status" value="1"/>
</dbReference>
<dbReference type="Gene3D" id="3.20.20.70">
    <property type="entry name" value="Aldolase class I"/>
    <property type="match status" value="1"/>
</dbReference>
<sequence>MRALDLTPRVAKRSHVPNARLRHRTIRSHAEPSEARAFGSLVAETLEEMATDVEFQTAQQRLSELGQRALTKEERARRRRALDGLGVPSFEAFLEERGGKVLEREPTTILQVNIGLYCNQACSHCHVESSPLRTSEVMDERTAEQVIRVLKNSPGVRTLDLTGGAPELHKQFRYLVTEARALGVEVIDRCNLTVLYEEGQEDLPQFLAENKVKVVASLPCYSEANTDAQRGRGVFERSIAALKDLNAVGYGVEGTGLELDLMYNPGGAFLPPAQAKLEEAYRSELRGTWGVEFSRLFTLTNMPIKRFADYLHKEDKTSEYMSLLVNNFNVAASVGVMCRDLISVSWDGRLFDCDFNQQLDMPVRGAKTTIFDLNSCDDLVGAHIVADNHCFGCTAGSGSSCSGATI</sequence>
<dbReference type="InterPro" id="IPR013785">
    <property type="entry name" value="Aldolase_TIM"/>
</dbReference>
<protein>
    <recommendedName>
        <fullName evidence="9">Fe-S oxidoreductase</fullName>
    </recommendedName>
</protein>
<dbReference type="STRING" id="70448.A0A096P7B6"/>
<evidence type="ECO:0000313" key="7">
    <source>
        <dbReference type="EMBL" id="CEF97051.1"/>
    </source>
</evidence>
<dbReference type="GO" id="GO:0046872">
    <property type="term" value="F:metal ion binding"/>
    <property type="evidence" value="ECO:0007669"/>
    <property type="project" value="UniProtKB-KW"/>
</dbReference>
<feature type="domain" description="Radical SAM core" evidence="5">
    <location>
        <begin position="112"/>
        <end position="252"/>
    </location>
</feature>
<dbReference type="Pfam" id="PF04055">
    <property type="entry name" value="Radical_SAM"/>
    <property type="match status" value="1"/>
</dbReference>
<evidence type="ECO:0000259" key="6">
    <source>
        <dbReference type="Pfam" id="PF12345"/>
    </source>
</evidence>
<name>A0A096P7B6_OSTTA</name>
<dbReference type="Pfam" id="PF12345">
    <property type="entry name" value="DUF3641"/>
    <property type="match status" value="1"/>
</dbReference>
<reference evidence="7 8" key="2">
    <citation type="journal article" date="2014" name="BMC Genomics">
        <title>An improved genome of the model marine alga Ostreococcus tauri unfolds by assessing Illumina de novo assemblies.</title>
        <authorList>
            <person name="Blanc-Mathieu R."/>
            <person name="Verhelst B."/>
            <person name="Derelle E."/>
            <person name="Rombauts S."/>
            <person name="Bouget F.Y."/>
            <person name="Carre I."/>
            <person name="Chateau A."/>
            <person name="Eyre-Walker A."/>
            <person name="Grimsley N."/>
            <person name="Moreau H."/>
            <person name="Piegu B."/>
            <person name="Rivals E."/>
            <person name="Schackwitz W."/>
            <person name="Van de Peer Y."/>
            <person name="Piganeau G."/>
        </authorList>
    </citation>
    <scope>NUCLEOTIDE SEQUENCE [LARGE SCALE GENOMIC DNA]</scope>
    <source>
        <strain evidence="8">OTTH 0595 / CCAP 157/2 / RCC745</strain>
    </source>
</reference>
<evidence type="ECO:0000256" key="3">
    <source>
        <dbReference type="ARBA" id="ARBA00023004"/>
    </source>
</evidence>
<evidence type="ECO:0000313" key="8">
    <source>
        <dbReference type="Proteomes" id="UP000009170"/>
    </source>
</evidence>
<keyword evidence="1" id="KW-0949">S-adenosyl-L-methionine</keyword>
<reference evidence="8" key="1">
    <citation type="journal article" date="2006" name="Proc. Natl. Acad. Sci. U.S.A.">
        <title>Genome analysis of the smallest free-living eukaryote Ostreococcus tauri unveils many unique features.</title>
        <authorList>
            <person name="Derelle E."/>
            <person name="Ferraz C."/>
            <person name="Rombauts S."/>
            <person name="Rouze P."/>
            <person name="Worden A.Z."/>
            <person name="Robbens S."/>
            <person name="Partensky F."/>
            <person name="Degroeve S."/>
            <person name="Echeynie S."/>
            <person name="Cooke R."/>
            <person name="Saeys Y."/>
            <person name="Wuyts J."/>
            <person name="Jabbari K."/>
            <person name="Bowler C."/>
            <person name="Panaud O."/>
            <person name="Piegu B."/>
            <person name="Ball S.G."/>
            <person name="Ral J.-P."/>
            <person name="Bouget F.-Y."/>
            <person name="Piganeau G."/>
            <person name="De Baets B."/>
            <person name="Picard A."/>
            <person name="Delseny M."/>
            <person name="Demaille J."/>
            <person name="Van de Peer Y."/>
            <person name="Moreau H."/>
        </authorList>
    </citation>
    <scope>NUCLEOTIDE SEQUENCE [LARGE SCALE GENOMIC DNA]</scope>
    <source>
        <strain evidence="8">OTTH 0595 / CCAP 157/2 / RCC745</strain>
    </source>
</reference>
<dbReference type="InterPro" id="IPR058240">
    <property type="entry name" value="rSAM_sf"/>
</dbReference>